<organism evidence="1 3">
    <name type="scientific">Yarrowia lipolytica</name>
    <name type="common">Candida lipolytica</name>
    <dbReference type="NCBI Taxonomy" id="4952"/>
    <lineage>
        <taxon>Eukaryota</taxon>
        <taxon>Fungi</taxon>
        <taxon>Dikarya</taxon>
        <taxon>Ascomycota</taxon>
        <taxon>Saccharomycotina</taxon>
        <taxon>Dipodascomycetes</taxon>
        <taxon>Dipodascales</taxon>
        <taxon>Dipodascales incertae sedis</taxon>
        <taxon>Yarrowia</taxon>
    </lineage>
</organism>
<dbReference type="KEGG" id="yli:2909089"/>
<dbReference type="Proteomes" id="UP000256601">
    <property type="component" value="Unassembled WGS sequence"/>
</dbReference>
<dbReference type="GeneID" id="2909089"/>
<dbReference type="Proteomes" id="UP000182444">
    <property type="component" value="Chromosome 1C"/>
</dbReference>
<evidence type="ECO:0008006" key="5">
    <source>
        <dbReference type="Google" id="ProtNLM"/>
    </source>
</evidence>
<evidence type="ECO:0000313" key="4">
    <source>
        <dbReference type="Proteomes" id="UP000256601"/>
    </source>
</evidence>
<dbReference type="VEuPathDB" id="FungiDB:YALI1_C03534g"/>
<accession>A0A1D8N9F4</accession>
<protein>
    <recommendedName>
        <fullName evidence="5">F-box domain-containing protein</fullName>
    </recommendedName>
</protein>
<proteinExistence type="predicted"/>
<evidence type="ECO:0000313" key="2">
    <source>
        <dbReference type="EMBL" id="RDW26919.1"/>
    </source>
</evidence>
<reference evidence="2 4" key="2">
    <citation type="submission" date="2018-07" db="EMBL/GenBank/DDBJ databases">
        <title>Draft Genome Assemblies for Five Robust Yarrowia lipolytica Strains Exhibiting High Lipid Production and Pentose Sugar Utilization and Sugar Alcohol Secretion from Undetoxified Lignocellulosic Biomass Hydrolysates.</title>
        <authorList>
            <consortium name="DOE Joint Genome Institute"/>
            <person name="Walker C."/>
            <person name="Ryu S."/>
            <person name="Na H."/>
            <person name="Zane M."/>
            <person name="LaButti K."/>
            <person name="Lipzen A."/>
            <person name="Haridas S."/>
            <person name="Barry K."/>
            <person name="Grigoriev I.V."/>
            <person name="Quarterman J."/>
            <person name="Slininger P."/>
            <person name="Dien B."/>
            <person name="Trinh C.T."/>
        </authorList>
    </citation>
    <scope>NUCLEOTIDE SEQUENCE [LARGE SCALE GENOMIC DNA]</scope>
    <source>
        <strain evidence="2 4">YB392</strain>
    </source>
</reference>
<dbReference type="EMBL" id="CP017555">
    <property type="protein sequence ID" value="AOW02243.1"/>
    <property type="molecule type" value="Genomic_DNA"/>
</dbReference>
<name>A0A1D8N9F4_YARLL</name>
<dbReference type="VEuPathDB" id="FungiDB:YALI0_C02519g"/>
<evidence type="ECO:0000313" key="1">
    <source>
        <dbReference type="EMBL" id="AOW02243.1"/>
    </source>
</evidence>
<evidence type="ECO:0000313" key="3">
    <source>
        <dbReference type="Proteomes" id="UP000182444"/>
    </source>
</evidence>
<dbReference type="EMBL" id="KZ858971">
    <property type="protein sequence ID" value="RDW26919.1"/>
    <property type="molecule type" value="Genomic_DNA"/>
</dbReference>
<dbReference type="AlphaFoldDB" id="A0A1D8N9F4"/>
<gene>
    <name evidence="2" type="ORF">B0I71DRAFT_130058</name>
    <name evidence="1" type="ORF">YALI1_C03534g</name>
</gene>
<reference evidence="1 3" key="1">
    <citation type="journal article" date="2016" name="PLoS ONE">
        <title>Sequence Assembly of Yarrowia lipolytica Strain W29/CLIB89 Shows Transposable Element Diversity.</title>
        <authorList>
            <person name="Magnan C."/>
            <person name="Yu J."/>
            <person name="Chang I."/>
            <person name="Jahn E."/>
            <person name="Kanomata Y."/>
            <person name="Wu J."/>
            <person name="Zeller M."/>
            <person name="Oakes M."/>
            <person name="Baldi P."/>
            <person name="Sandmeyer S."/>
        </authorList>
    </citation>
    <scope>NUCLEOTIDE SEQUENCE [LARGE SCALE GENOMIC DNA]</scope>
    <source>
        <strain evidence="1">CLIB89</strain>
        <strain evidence="3">CLIB89(W29)</strain>
    </source>
</reference>
<sequence length="559" mass="65117">METPEIRLEILRHCSLDALVALSQTCTDFRALMPLLDDTLVRPKVLKRVPWMTVAPGAGLKSWMDCARLIVARYKSRTQEPEQWCTTDSQHVYDMDDLANTADIEYIDGVCVDGEALPKSFDPLFESADFPVPYGLARGKYLMSIRDDGITLDMTTMEHVPENPDQFPFKLPDPADVWIAMEDFVSVRDGSKWVFRCANSYITIISQAMFCVRQESERWIVIEDETEHDAEEDNVYIIDKQKAVNNTLLFDRHNCVSHYPRGYMKDYTFHLLPGSQGAFRVKFDLTVRKLFIYYLDLTNGEPEILVMELNGSDQLIYERGHAFDPMPDLFLIYRGMLYYNHYQHVLIPLWVDLEAVPSTGNKYSWRSLSMASISHDFHKSPVELDRSEDGRWVTQAWSERRIVCDLLRFKTYIVRDYGWQKDPWKVSGEYHEEVKEIGCIFVGADRTAEKPVFYVINRPYLFAMDLILHKREKLEPDVFLHRVSKLVYNLFFEGSKQLQKSAGYYAEAVYEHIDQVPWLKGEPLNAVDEQQEALKMKYALTEEVYKRPLPMTRTQAKKS</sequence>